<evidence type="ECO:0000256" key="1">
    <source>
        <dbReference type="ARBA" id="ARBA00022741"/>
    </source>
</evidence>
<dbReference type="PANTHER" id="PTHR16305:SF28">
    <property type="entry name" value="GUANYLATE CYCLASE DOMAIN-CONTAINING PROTEIN"/>
    <property type="match status" value="1"/>
</dbReference>
<keyword evidence="2" id="KW-0067">ATP-binding</keyword>
<dbReference type="PANTHER" id="PTHR16305">
    <property type="entry name" value="TESTICULAR SOLUBLE ADENYLYL CYCLASE"/>
    <property type="match status" value="1"/>
</dbReference>
<evidence type="ECO:0000313" key="3">
    <source>
        <dbReference type="EMBL" id="MDF1587355.1"/>
    </source>
</evidence>
<dbReference type="GO" id="GO:0004016">
    <property type="term" value="F:adenylate cyclase activity"/>
    <property type="evidence" value="ECO:0007669"/>
    <property type="project" value="TreeGrafter"/>
</dbReference>
<dbReference type="GO" id="GO:0005524">
    <property type="term" value="F:ATP binding"/>
    <property type="evidence" value="ECO:0007669"/>
    <property type="project" value="UniProtKB-KW"/>
</dbReference>
<reference evidence="3 4" key="1">
    <citation type="submission" date="2023-03" db="EMBL/GenBank/DDBJ databases">
        <title>YIM 152171 draft genome.</title>
        <authorList>
            <person name="Yang Z."/>
        </authorList>
    </citation>
    <scope>NUCLEOTIDE SEQUENCE [LARGE SCALE GENOMIC DNA]</scope>
    <source>
        <strain evidence="3 4">YIM 152171</strain>
    </source>
</reference>
<keyword evidence="1" id="KW-0547">Nucleotide-binding</keyword>
<dbReference type="EMBL" id="JARGEQ010000126">
    <property type="protein sequence ID" value="MDF1587355.1"/>
    <property type="molecule type" value="Genomic_DNA"/>
</dbReference>
<keyword evidence="4" id="KW-1185">Reference proteome</keyword>
<evidence type="ECO:0000256" key="2">
    <source>
        <dbReference type="ARBA" id="ARBA00022840"/>
    </source>
</evidence>
<accession>A0AAP3XSU1</accession>
<proteinExistence type="predicted"/>
<protein>
    <recommendedName>
        <fullName evidence="5">Orc1-like AAA ATPase domain-containing protein</fullName>
    </recommendedName>
</protein>
<gene>
    <name evidence="3" type="ORF">PZ740_13290</name>
</gene>
<dbReference type="RefSeq" id="WP_327789773.1">
    <property type="nucleotide sequence ID" value="NZ_JARGEQ010000126.1"/>
</dbReference>
<organism evidence="3 4">
    <name type="scientific">Marinimicrococcus flavescens</name>
    <dbReference type="NCBI Taxonomy" id="3031815"/>
    <lineage>
        <taxon>Bacteria</taxon>
        <taxon>Pseudomonadati</taxon>
        <taxon>Pseudomonadota</taxon>
        <taxon>Alphaproteobacteria</taxon>
        <taxon>Geminicoccales</taxon>
        <taxon>Geminicoccaceae</taxon>
        <taxon>Marinimicrococcus</taxon>
    </lineage>
</organism>
<name>A0AAP3XSU1_9PROT</name>
<comment type="caution">
    <text evidence="3">The sequence shown here is derived from an EMBL/GenBank/DDBJ whole genome shotgun (WGS) entry which is preliminary data.</text>
</comment>
<dbReference type="GO" id="GO:0005737">
    <property type="term" value="C:cytoplasm"/>
    <property type="evidence" value="ECO:0007669"/>
    <property type="project" value="TreeGrafter"/>
</dbReference>
<sequence length="185" mass="19779">MKLAPQQQRARTMAVLVEQLLGLARRQPVLIVLEDAHWIDPTTLELAGLVVDRIAGARVQLLLTSRTEGQPALPGHPRVTRLTLSRVGRASTEAMATPLAGDGTLDADMLARIVARADGVPLFVEELTKAVLEAGEAGQGATVPASLHDTLMARLDRVPGVKRVAQVAACIGREFGYGLLARSRR</sequence>
<dbReference type="AlphaFoldDB" id="A0AAP3XSU1"/>
<evidence type="ECO:0008006" key="5">
    <source>
        <dbReference type="Google" id="ProtNLM"/>
    </source>
</evidence>
<dbReference type="Proteomes" id="UP001301140">
    <property type="component" value="Unassembled WGS sequence"/>
</dbReference>
<evidence type="ECO:0000313" key="4">
    <source>
        <dbReference type="Proteomes" id="UP001301140"/>
    </source>
</evidence>